<feature type="region of interest" description="Disordered" evidence="9">
    <location>
        <begin position="132"/>
        <end position="152"/>
    </location>
</feature>
<dbReference type="Pfam" id="PF22600">
    <property type="entry name" value="MTPAP-like_central"/>
    <property type="match status" value="1"/>
</dbReference>
<dbReference type="SUPFAM" id="SSF81631">
    <property type="entry name" value="PAP/OAS1 substrate-binding domain"/>
    <property type="match status" value="1"/>
</dbReference>
<dbReference type="OrthoDB" id="2274644at2759"/>
<feature type="region of interest" description="Disordered" evidence="9">
    <location>
        <begin position="176"/>
        <end position="197"/>
    </location>
</feature>
<evidence type="ECO:0000256" key="3">
    <source>
        <dbReference type="ARBA" id="ARBA00004496"/>
    </source>
</evidence>
<dbReference type="Gene3D" id="3.30.460.10">
    <property type="entry name" value="Beta Polymerase, domain 2"/>
    <property type="match status" value="1"/>
</dbReference>
<keyword evidence="13" id="KW-1185">Reference proteome</keyword>
<dbReference type="InterPro" id="IPR043519">
    <property type="entry name" value="NT_sf"/>
</dbReference>
<feature type="compositionally biased region" description="Polar residues" evidence="9">
    <location>
        <begin position="133"/>
        <end position="152"/>
    </location>
</feature>
<evidence type="ECO:0008006" key="14">
    <source>
        <dbReference type="Google" id="ProtNLM"/>
    </source>
</evidence>
<sequence length="788" mass="87176">MARFHPKLVSSQPWYLPGPSQPSWATGSPFTEYPGSLSELPVHQNQLLLPAYLASSYSSMHMANLQQNNAMPLLSYGRHGGNCFDPSKALAFVHPMPQTLLGPPMSHTQTPGCELPVNYFPQSHRSHPYSWVKRSSSALSQRHPSSTGRIGTESISAHANNHSNTDNEFRGFLNEKSASDKRASRSSSVDSNSHPSLASSLNNTVASDLWQNETCITSCTLPAHTDFEGAPVERADSIEISVLNSGSVEVDDGISETTSPQESNNGKRSKLVSGGDLDCLTGDHHPPVSSHLGPTCSPPSLRSQARLFYPHVPLTPFTVGFPTQQSSRSSTGSHSHTSGEILDSQTSAACRDDRGTNKSPLQPPLQQSQQPQAVTSFQHLPVDRSQQPQAVAANQLTSPILVQAGRGLRILPNGPLVSPGVPLPFPQTNSAMPFATTSLPPSTCLIPSSLYMDTLTLTIWQFYTSTRQSKVKYAKKVHLRNALHMVVSGVFENAGLFIVGSSMNGFGSDQSDMDMCLTVTSRDLQQKKEAFVVLSQLLPPLRKCSFIRNLHLIRAKVPILKFRDTLAGVDCDLNVNNVVGIYNTHLLAMYTKIDWRVRPLGMFVKYWAQRMDIHDGSRGRLSTYPLLLMLIHYLQAACSPPVLPNLQAKFPKIFNYARPLNELDMRLELPWAELRSNNPASLAELFVGFIHYYTNEFDFTRWAVSVRQGAPLPIDMAIRRLPPHEQAHTARSFKVFVEEPFCQSNAARSLYDDNVLNRIRQAFLKTHQTLRSQRPLESIWVNPSTEVS</sequence>
<dbReference type="GO" id="GO:0005737">
    <property type="term" value="C:cytoplasm"/>
    <property type="evidence" value="ECO:0007669"/>
    <property type="project" value="UniProtKB-SubCell"/>
</dbReference>
<dbReference type="EMBL" id="LUCH01002483">
    <property type="protein sequence ID" value="KAF5401423.1"/>
    <property type="molecule type" value="Genomic_DNA"/>
</dbReference>
<organism evidence="12 13">
    <name type="scientific">Paragonimus heterotremus</name>
    <dbReference type="NCBI Taxonomy" id="100268"/>
    <lineage>
        <taxon>Eukaryota</taxon>
        <taxon>Metazoa</taxon>
        <taxon>Spiralia</taxon>
        <taxon>Lophotrochozoa</taxon>
        <taxon>Platyhelminthes</taxon>
        <taxon>Trematoda</taxon>
        <taxon>Digenea</taxon>
        <taxon>Plagiorchiida</taxon>
        <taxon>Troglotremata</taxon>
        <taxon>Troglotrematidae</taxon>
        <taxon>Paragonimus</taxon>
    </lineage>
</organism>
<dbReference type="Proteomes" id="UP000748531">
    <property type="component" value="Unassembled WGS sequence"/>
</dbReference>
<name>A0A8J4WGZ9_9TREM</name>
<keyword evidence="7" id="KW-0460">Magnesium</keyword>
<evidence type="ECO:0000256" key="8">
    <source>
        <dbReference type="ARBA" id="ARBA00038491"/>
    </source>
</evidence>
<evidence type="ECO:0000259" key="11">
    <source>
        <dbReference type="Pfam" id="PF22600"/>
    </source>
</evidence>
<feature type="compositionally biased region" description="Polar residues" evidence="9">
    <location>
        <begin position="255"/>
        <end position="266"/>
    </location>
</feature>
<feature type="domain" description="PAP-associated" evidence="10">
    <location>
        <begin position="681"/>
        <end position="745"/>
    </location>
</feature>
<dbReference type="PANTHER" id="PTHR12271:SF40">
    <property type="entry name" value="POLY(A) RNA POLYMERASE GLD2"/>
    <property type="match status" value="1"/>
</dbReference>
<evidence type="ECO:0000256" key="4">
    <source>
        <dbReference type="ARBA" id="ARBA00022490"/>
    </source>
</evidence>
<proteinExistence type="inferred from homology"/>
<dbReference type="Gene3D" id="1.10.1410.10">
    <property type="match status" value="1"/>
</dbReference>
<dbReference type="InterPro" id="IPR054708">
    <property type="entry name" value="MTPAP-like_central"/>
</dbReference>
<gene>
    <name evidence="12" type="ORF">PHET_04827</name>
</gene>
<feature type="compositionally biased region" description="Low complexity" evidence="9">
    <location>
        <begin position="326"/>
        <end position="339"/>
    </location>
</feature>
<comment type="cofactor">
    <cofactor evidence="2">
        <name>Mg(2+)</name>
        <dbReference type="ChEBI" id="CHEBI:18420"/>
    </cofactor>
</comment>
<evidence type="ECO:0000259" key="10">
    <source>
        <dbReference type="Pfam" id="PF03828"/>
    </source>
</evidence>
<dbReference type="GO" id="GO:0046872">
    <property type="term" value="F:metal ion binding"/>
    <property type="evidence" value="ECO:0007669"/>
    <property type="project" value="UniProtKB-KW"/>
</dbReference>
<evidence type="ECO:0000256" key="7">
    <source>
        <dbReference type="ARBA" id="ARBA00022842"/>
    </source>
</evidence>
<evidence type="ECO:0000256" key="9">
    <source>
        <dbReference type="SAM" id="MobiDB-lite"/>
    </source>
</evidence>
<comment type="subcellular location">
    <subcellularLocation>
        <location evidence="3">Cytoplasm</location>
    </subcellularLocation>
</comment>
<keyword evidence="5" id="KW-0808">Transferase</keyword>
<feature type="region of interest" description="Disordered" evidence="9">
    <location>
        <begin position="320"/>
        <end position="374"/>
    </location>
</feature>
<dbReference type="SUPFAM" id="SSF81301">
    <property type="entry name" value="Nucleotidyltransferase"/>
    <property type="match status" value="1"/>
</dbReference>
<evidence type="ECO:0000256" key="5">
    <source>
        <dbReference type="ARBA" id="ARBA00022679"/>
    </source>
</evidence>
<keyword evidence="4" id="KW-0963">Cytoplasm</keyword>
<feature type="region of interest" description="Disordered" evidence="9">
    <location>
        <begin position="249"/>
        <end position="297"/>
    </location>
</feature>
<comment type="caution">
    <text evidence="12">The sequence shown here is derived from an EMBL/GenBank/DDBJ whole genome shotgun (WGS) entry which is preliminary data.</text>
</comment>
<evidence type="ECO:0000313" key="12">
    <source>
        <dbReference type="EMBL" id="KAF5401423.1"/>
    </source>
</evidence>
<evidence type="ECO:0000256" key="1">
    <source>
        <dbReference type="ARBA" id="ARBA00001936"/>
    </source>
</evidence>
<dbReference type="PANTHER" id="PTHR12271">
    <property type="entry name" value="POLY A POLYMERASE CID PAP -RELATED"/>
    <property type="match status" value="1"/>
</dbReference>
<protein>
    <recommendedName>
        <fullName evidence="14">PAP-associated domain-containing protein</fullName>
    </recommendedName>
</protein>
<evidence type="ECO:0000313" key="13">
    <source>
        <dbReference type="Proteomes" id="UP000748531"/>
    </source>
</evidence>
<comment type="cofactor">
    <cofactor evidence="1">
        <name>Mn(2+)</name>
        <dbReference type="ChEBI" id="CHEBI:29035"/>
    </cofactor>
</comment>
<dbReference type="CDD" id="cd05402">
    <property type="entry name" value="NT_PAP_TUTase"/>
    <property type="match status" value="1"/>
</dbReference>
<evidence type="ECO:0000256" key="6">
    <source>
        <dbReference type="ARBA" id="ARBA00022723"/>
    </source>
</evidence>
<comment type="similarity">
    <text evidence="8">Belongs to the DNA polymerase type-B-like family. GLD2 subfamily.</text>
</comment>
<dbReference type="AlphaFoldDB" id="A0A8J4WGZ9"/>
<dbReference type="Pfam" id="PF03828">
    <property type="entry name" value="PAP_assoc"/>
    <property type="match status" value="1"/>
</dbReference>
<accession>A0A8J4WGZ9</accession>
<dbReference type="GO" id="GO:1990817">
    <property type="term" value="F:poly(A) RNA polymerase activity"/>
    <property type="evidence" value="ECO:0007669"/>
    <property type="project" value="TreeGrafter"/>
</dbReference>
<keyword evidence="6" id="KW-0479">Metal-binding</keyword>
<dbReference type="InterPro" id="IPR002058">
    <property type="entry name" value="PAP_assoc"/>
</dbReference>
<evidence type="ECO:0000256" key="2">
    <source>
        <dbReference type="ARBA" id="ARBA00001946"/>
    </source>
</evidence>
<feature type="domain" description="Poly(A) RNA polymerase mitochondrial-like central palm" evidence="11">
    <location>
        <begin position="456"/>
        <end position="591"/>
    </location>
</feature>
<dbReference type="GO" id="GO:0031123">
    <property type="term" value="P:RNA 3'-end processing"/>
    <property type="evidence" value="ECO:0007669"/>
    <property type="project" value="TreeGrafter"/>
</dbReference>
<reference evidence="12" key="1">
    <citation type="submission" date="2019-05" db="EMBL/GenBank/DDBJ databases">
        <title>Annotation for the trematode Paragonimus heterotremus.</title>
        <authorList>
            <person name="Choi Y.-J."/>
        </authorList>
    </citation>
    <scope>NUCLEOTIDE SEQUENCE</scope>
    <source>
        <strain evidence="12">LC</strain>
    </source>
</reference>